<proteinExistence type="predicted"/>
<accession>A0ABY4QKF0</accession>
<organism evidence="1 2">
    <name type="scientific">Candidatus Mycobacterium methanotrophicum</name>
    <dbReference type="NCBI Taxonomy" id="2943498"/>
    <lineage>
        <taxon>Bacteria</taxon>
        <taxon>Bacillati</taxon>
        <taxon>Actinomycetota</taxon>
        <taxon>Actinomycetes</taxon>
        <taxon>Mycobacteriales</taxon>
        <taxon>Mycobacteriaceae</taxon>
        <taxon>Mycobacterium</taxon>
    </lineage>
</organism>
<name>A0ABY4QKF0_9MYCO</name>
<evidence type="ECO:0000313" key="2">
    <source>
        <dbReference type="Proteomes" id="UP001056610"/>
    </source>
</evidence>
<dbReference type="Proteomes" id="UP001056610">
    <property type="component" value="Chromosome"/>
</dbReference>
<evidence type="ECO:0000313" key="1">
    <source>
        <dbReference type="EMBL" id="UQX11324.1"/>
    </source>
</evidence>
<sequence>MTALTPKRVKAGLHQPVPVEDAPKFPFHDPKLAVKPEVRFISGGDEEADSALAVAIEAATPRLTVRVCAPFRVSHGGRHYKGGDIVEVPADQEHRWWLAAGWVQLAQGENPK</sequence>
<keyword evidence="2" id="KW-1185">Reference proteome</keyword>
<reference evidence="1" key="1">
    <citation type="submission" date="2022-05" db="EMBL/GenBank/DDBJ databases">
        <title>A methanotrophic Mycobacterium dominates a cave microbial ecosystem.</title>
        <authorList>
            <person name="Van Spanning R.J.M."/>
            <person name="Guan Q."/>
            <person name="Melkonian C."/>
            <person name="Gallant J."/>
            <person name="Polerecky L."/>
            <person name="Flot J.-F."/>
            <person name="Brandt B.W."/>
            <person name="Braster M."/>
            <person name="Iturbe Espinoza P."/>
            <person name="Aerts J."/>
            <person name="Meima-Franke M."/>
            <person name="Piersma S.R."/>
            <person name="Bunduc C."/>
            <person name="Ummels R."/>
            <person name="Pain A."/>
            <person name="Fleming E.J."/>
            <person name="van der Wel N."/>
            <person name="Gherman V.D."/>
            <person name="Sarbu S.M."/>
            <person name="Bodelier P.L.E."/>
            <person name="Bitter W."/>
        </authorList>
    </citation>
    <scope>NUCLEOTIDE SEQUENCE</scope>
    <source>
        <strain evidence="1">Sulfur Cave</strain>
    </source>
</reference>
<protein>
    <submittedName>
        <fullName evidence="1">Uncharacterized protein</fullName>
    </submittedName>
</protein>
<dbReference type="EMBL" id="CP097320">
    <property type="protein sequence ID" value="UQX11324.1"/>
    <property type="molecule type" value="Genomic_DNA"/>
</dbReference>
<dbReference type="RefSeq" id="WP_219070786.1">
    <property type="nucleotide sequence ID" value="NZ_CAJUXY010000111.1"/>
</dbReference>
<gene>
    <name evidence="1" type="ORF">M5I08_01935</name>
</gene>